<dbReference type="SUPFAM" id="SSF116878">
    <property type="entry name" value="TrmE connector domain"/>
    <property type="match status" value="1"/>
</dbReference>
<feature type="binding site" evidence="6">
    <location>
        <position position="282"/>
    </location>
    <ligand>
        <name>Mg(2+)</name>
        <dbReference type="ChEBI" id="CHEBI:18420"/>
    </ligand>
</feature>
<evidence type="ECO:0000256" key="7">
    <source>
        <dbReference type="SAM" id="MobiDB-lite"/>
    </source>
</evidence>
<evidence type="ECO:0000256" key="4">
    <source>
        <dbReference type="ARBA" id="ARBA00022958"/>
    </source>
</evidence>
<dbReference type="PANTHER" id="PTHR42714">
    <property type="entry name" value="TRNA MODIFICATION GTPASE GTPBP3"/>
    <property type="match status" value="1"/>
</dbReference>
<dbReference type="Gene3D" id="1.20.120.430">
    <property type="entry name" value="tRNA modification GTPase MnmE domain 2"/>
    <property type="match status" value="1"/>
</dbReference>
<evidence type="ECO:0000259" key="10">
    <source>
        <dbReference type="Pfam" id="PF12631"/>
    </source>
</evidence>
<dbReference type="Proteomes" id="UP000503447">
    <property type="component" value="Chromosome"/>
</dbReference>
<dbReference type="AlphaFoldDB" id="A0A6M5YQZ7"/>
<evidence type="ECO:0000259" key="9">
    <source>
        <dbReference type="Pfam" id="PF10396"/>
    </source>
</evidence>
<keyword evidence="6" id="KW-0479">Metal-binding</keyword>
<dbReference type="PANTHER" id="PTHR42714:SF2">
    <property type="entry name" value="TRNA MODIFICATION GTPASE GTPBP3, MITOCHONDRIAL"/>
    <property type="match status" value="1"/>
</dbReference>
<dbReference type="InterPro" id="IPR027368">
    <property type="entry name" value="MnmE_dom2"/>
</dbReference>
<dbReference type="SUPFAM" id="SSF52540">
    <property type="entry name" value="P-loop containing nucleoside triphosphate hydrolases"/>
    <property type="match status" value="1"/>
</dbReference>
<accession>A0A6M5YQZ7</accession>
<organism evidence="11 12">
    <name type="scientific">Frigoriglobus tundricola</name>
    <dbReference type="NCBI Taxonomy" id="2774151"/>
    <lineage>
        <taxon>Bacteria</taxon>
        <taxon>Pseudomonadati</taxon>
        <taxon>Planctomycetota</taxon>
        <taxon>Planctomycetia</taxon>
        <taxon>Gemmatales</taxon>
        <taxon>Gemmataceae</taxon>
        <taxon>Frigoriglobus</taxon>
    </lineage>
</organism>
<feature type="binding site" evidence="6">
    <location>
        <position position="133"/>
    </location>
    <ligand>
        <name>(6S)-5-formyl-5,6,7,8-tetrahydrofolate</name>
        <dbReference type="ChEBI" id="CHEBI:57457"/>
    </ligand>
</feature>
<dbReference type="Gene3D" id="3.40.50.300">
    <property type="entry name" value="P-loop containing nucleotide triphosphate hydrolases"/>
    <property type="match status" value="1"/>
</dbReference>
<dbReference type="InterPro" id="IPR005225">
    <property type="entry name" value="Small_GTP-bd"/>
</dbReference>
<dbReference type="Pfam" id="PF01926">
    <property type="entry name" value="MMR_HSR1"/>
    <property type="match status" value="1"/>
</dbReference>
<dbReference type="GO" id="GO:0002098">
    <property type="term" value="P:tRNA wobble uridine modification"/>
    <property type="evidence" value="ECO:0007669"/>
    <property type="project" value="TreeGrafter"/>
</dbReference>
<dbReference type="Gene3D" id="3.30.1360.120">
    <property type="entry name" value="Probable tRNA modification gtpase trme, domain 1"/>
    <property type="match status" value="1"/>
</dbReference>
<keyword evidence="4 6" id="KW-0630">Potassium</keyword>
<evidence type="ECO:0000313" key="12">
    <source>
        <dbReference type="Proteomes" id="UP000503447"/>
    </source>
</evidence>
<reference evidence="12" key="1">
    <citation type="submission" date="2020-05" db="EMBL/GenBank/DDBJ databases">
        <title>Frigoriglobus tundricola gen. nov., sp. nov., a psychrotolerant cellulolytic planctomycete of the family Gemmataceae with two divergent copies of 16S rRNA gene.</title>
        <authorList>
            <person name="Kulichevskaya I.S."/>
            <person name="Ivanova A.A."/>
            <person name="Naumoff D.G."/>
            <person name="Beletsky A.V."/>
            <person name="Rijpstra W.I.C."/>
            <person name="Sinninghe Damste J.S."/>
            <person name="Mardanov A.V."/>
            <person name="Ravin N.V."/>
            <person name="Dedysh S.N."/>
        </authorList>
    </citation>
    <scope>NUCLEOTIDE SEQUENCE [LARGE SCALE GENOMIC DNA]</scope>
    <source>
        <strain evidence="12">PL17</strain>
    </source>
</reference>
<feature type="domain" description="GTP-binding protein TrmE N-terminal" evidence="9">
    <location>
        <begin position="116"/>
        <end position="172"/>
    </location>
</feature>
<keyword evidence="6" id="KW-0460">Magnesium</keyword>
<dbReference type="CDD" id="cd14858">
    <property type="entry name" value="TrmE_N"/>
    <property type="match status" value="1"/>
</dbReference>
<comment type="subcellular location">
    <subcellularLocation>
        <location evidence="6">Cytoplasm</location>
    </subcellularLocation>
</comment>
<dbReference type="EMBL" id="CP053452">
    <property type="protein sequence ID" value="QJW96487.1"/>
    <property type="molecule type" value="Genomic_DNA"/>
</dbReference>
<dbReference type="KEGG" id="ftj:FTUN_4044"/>
<dbReference type="GO" id="GO:0046872">
    <property type="term" value="F:metal ion binding"/>
    <property type="evidence" value="ECO:0007669"/>
    <property type="project" value="UniProtKB-KW"/>
</dbReference>
<dbReference type="SUPFAM" id="SSF103025">
    <property type="entry name" value="Folate-binding domain"/>
    <property type="match status" value="1"/>
</dbReference>
<dbReference type="EC" id="3.6.-.-" evidence="6"/>
<comment type="cofactor">
    <cofactor evidence="6">
        <name>K(+)</name>
        <dbReference type="ChEBI" id="CHEBI:29103"/>
    </cofactor>
    <text evidence="6">Binds 1 potassium ion per subunit.</text>
</comment>
<feature type="domain" description="MnmE helical" evidence="10">
    <location>
        <begin position="175"/>
        <end position="494"/>
    </location>
</feature>
<proteinExistence type="inferred from homology"/>
<feature type="binding site" evidence="6">
    <location>
        <begin position="321"/>
        <end position="324"/>
    </location>
    <ligand>
        <name>GTP</name>
        <dbReference type="ChEBI" id="CHEBI:37565"/>
    </ligand>
</feature>
<feature type="binding site" evidence="6">
    <location>
        <position position="302"/>
    </location>
    <ligand>
        <name>Mg(2+)</name>
        <dbReference type="ChEBI" id="CHEBI:18420"/>
    </ligand>
</feature>
<evidence type="ECO:0000259" key="8">
    <source>
        <dbReference type="Pfam" id="PF01926"/>
    </source>
</evidence>
<feature type="binding site" evidence="6">
    <location>
        <position position="301"/>
    </location>
    <ligand>
        <name>K(+)</name>
        <dbReference type="ChEBI" id="CHEBI:29103"/>
    </ligand>
</feature>
<dbReference type="GO" id="GO:0005829">
    <property type="term" value="C:cytosol"/>
    <property type="evidence" value="ECO:0007669"/>
    <property type="project" value="TreeGrafter"/>
</dbReference>
<dbReference type="Pfam" id="PF10396">
    <property type="entry name" value="TrmE_N"/>
    <property type="match status" value="1"/>
</dbReference>
<keyword evidence="6" id="KW-0378">Hydrolase</keyword>
<dbReference type="GO" id="GO:0030488">
    <property type="term" value="P:tRNA methylation"/>
    <property type="evidence" value="ECO:0007669"/>
    <property type="project" value="TreeGrafter"/>
</dbReference>
<keyword evidence="2 6" id="KW-0819">tRNA processing</keyword>
<dbReference type="RefSeq" id="WP_171472056.1">
    <property type="nucleotide sequence ID" value="NZ_CP053452.2"/>
</dbReference>
<dbReference type="NCBIfam" id="TIGR00231">
    <property type="entry name" value="small_GTP"/>
    <property type="match status" value="1"/>
</dbReference>
<dbReference type="InterPro" id="IPR004520">
    <property type="entry name" value="GTPase_MnmE"/>
</dbReference>
<dbReference type="HAMAP" id="MF_00379">
    <property type="entry name" value="GTPase_MnmE"/>
    <property type="match status" value="1"/>
</dbReference>
<feature type="binding site" evidence="6">
    <location>
        <position position="497"/>
    </location>
    <ligand>
        <name>(6S)-5-formyl-5,6,7,8-tetrahydrofolate</name>
        <dbReference type="ChEBI" id="CHEBI:57457"/>
    </ligand>
</feature>
<dbReference type="Pfam" id="PF12631">
    <property type="entry name" value="MnmE_helical"/>
    <property type="match status" value="1"/>
</dbReference>
<dbReference type="GO" id="GO:0003924">
    <property type="term" value="F:GTPase activity"/>
    <property type="evidence" value="ECO:0007669"/>
    <property type="project" value="UniProtKB-UniRule"/>
</dbReference>
<feature type="binding site" evidence="6">
    <location>
        <begin position="278"/>
        <end position="283"/>
    </location>
    <ligand>
        <name>GTP</name>
        <dbReference type="ChEBI" id="CHEBI:37565"/>
    </ligand>
</feature>
<evidence type="ECO:0000256" key="6">
    <source>
        <dbReference type="HAMAP-Rule" id="MF_00379"/>
    </source>
</evidence>
<feature type="domain" description="G" evidence="8">
    <location>
        <begin position="270"/>
        <end position="353"/>
    </location>
</feature>
<evidence type="ECO:0000256" key="2">
    <source>
        <dbReference type="ARBA" id="ARBA00022694"/>
    </source>
</evidence>
<feature type="binding site" evidence="6">
    <location>
        <position position="31"/>
    </location>
    <ligand>
        <name>(6S)-5-formyl-5,6,7,8-tetrahydrofolate</name>
        <dbReference type="ChEBI" id="CHEBI:57457"/>
    </ligand>
</feature>
<evidence type="ECO:0000256" key="5">
    <source>
        <dbReference type="ARBA" id="ARBA00023134"/>
    </source>
</evidence>
<keyword evidence="12" id="KW-1185">Reference proteome</keyword>
<comment type="similarity">
    <text evidence="1 6">Belongs to the TRAFAC class TrmE-Era-EngA-EngB-Septin-like GTPase superfamily. TrmE GTPase family.</text>
</comment>
<comment type="subunit">
    <text evidence="6">Homodimer. Heterotetramer of two MnmE and two MnmG subunits.</text>
</comment>
<keyword evidence="3 6" id="KW-0547">Nucleotide-binding</keyword>
<dbReference type="InterPro" id="IPR006073">
    <property type="entry name" value="GTP-bd"/>
</dbReference>
<feature type="binding site" evidence="6">
    <location>
        <position position="172"/>
    </location>
    <ligand>
        <name>(6S)-5-formyl-5,6,7,8-tetrahydrofolate</name>
        <dbReference type="ChEBI" id="CHEBI:57457"/>
    </ligand>
</feature>
<evidence type="ECO:0000256" key="3">
    <source>
        <dbReference type="ARBA" id="ARBA00022741"/>
    </source>
</evidence>
<feature type="binding site" evidence="6">
    <location>
        <position position="298"/>
    </location>
    <ligand>
        <name>K(+)</name>
        <dbReference type="ChEBI" id="CHEBI:29103"/>
    </ligand>
</feature>
<comment type="function">
    <text evidence="6">Exhibits a very high intrinsic GTPase hydrolysis rate. Involved in the addition of a carboxymethylaminomethyl (cmnm) group at the wobble position (U34) of certain tRNAs, forming tRNA-cmnm(5)s(2)U34.</text>
</comment>
<feature type="binding site" evidence="6">
    <location>
        <position position="278"/>
    </location>
    <ligand>
        <name>K(+)</name>
        <dbReference type="ChEBI" id="CHEBI:29103"/>
    </ligand>
</feature>
<comment type="caution">
    <text evidence="6">Lacks conserved residue(s) required for the propagation of feature annotation.</text>
</comment>
<dbReference type="InterPro" id="IPR027417">
    <property type="entry name" value="P-loop_NTPase"/>
</dbReference>
<evidence type="ECO:0000313" key="11">
    <source>
        <dbReference type="EMBL" id="QJW96487.1"/>
    </source>
</evidence>
<evidence type="ECO:0000256" key="1">
    <source>
        <dbReference type="ARBA" id="ARBA00011043"/>
    </source>
</evidence>
<feature type="binding site" evidence="6">
    <location>
        <position position="296"/>
    </location>
    <ligand>
        <name>K(+)</name>
        <dbReference type="ChEBI" id="CHEBI:29103"/>
    </ligand>
</feature>
<dbReference type="InterPro" id="IPR018948">
    <property type="entry name" value="GTP-bd_TrmE_N"/>
</dbReference>
<dbReference type="InterPro" id="IPR027266">
    <property type="entry name" value="TrmE/GcvT-like"/>
</dbReference>
<dbReference type="InterPro" id="IPR025867">
    <property type="entry name" value="MnmE_helical"/>
</dbReference>
<protein>
    <recommendedName>
        <fullName evidence="6">tRNA modification GTPase MnmE</fullName>
        <ecNumber evidence="6">3.6.-.-</ecNumber>
    </recommendedName>
</protein>
<feature type="binding site" evidence="6">
    <location>
        <begin position="296"/>
        <end position="302"/>
    </location>
    <ligand>
        <name>GTP</name>
        <dbReference type="ChEBI" id="CHEBI:37565"/>
    </ligand>
</feature>
<gene>
    <name evidence="6" type="primary">mnmE</name>
    <name evidence="6" type="synonym">trmE</name>
    <name evidence="11" type="ORF">FTUN_4044</name>
</gene>
<keyword evidence="5 6" id="KW-0342">GTP-binding</keyword>
<sequence length="497" mass="51404">MSFTATSAPHPDDTIVAVSSATGAAARAIVRVGGPNARGVVAAVFVAEEPTPSPSLKGGEQDLWSSDTSGGSREASRAVTPLPSGRGAGGVGSPRPRRLVLGSLRLTGVYSPLPAALYFFAGPRSYTGQDIAEIHTIGSPPLVERLVADLLAAGARPARPGEFTMRAFLAGKKDLPQAEAVQAVIEAGTDADLSAALAQLAGGVSQPLDALRDDLLNLLADVEAALDFADEDIEFVGAAETLRRVAAAVDHLDAVRKQLNDRTISGRPVRVALVGLPNAGKSSLFNALAGGAALVSPVPGTTRDYLTRPFGLAGVSAELIDTAGWQAASDTIEEQAQRLGTEQAARADVIVWCDAHGAFGTADEARLRATAAAVLKVRTKSDLHPSGGREPPVSQEAEVSASVVAPGGLDALRAALGDIVTSLVRPALAPSQSRCRHHVLVCLERLREAHRLAARGDPPELLALALRGAVDALGEMTGAVYTNDLLDRIFSRFCIGK</sequence>
<name>A0A6M5YQZ7_9BACT</name>
<dbReference type="GO" id="GO:0005525">
    <property type="term" value="F:GTP binding"/>
    <property type="evidence" value="ECO:0007669"/>
    <property type="project" value="UniProtKB-UniRule"/>
</dbReference>
<feature type="region of interest" description="Disordered" evidence="7">
    <location>
        <begin position="50"/>
        <end position="94"/>
    </location>
</feature>
<keyword evidence="6" id="KW-0963">Cytoplasm</keyword>